<proteinExistence type="predicted"/>
<keyword evidence="4" id="KW-1185">Reference proteome</keyword>
<feature type="region of interest" description="Disordered" evidence="1">
    <location>
        <begin position="33"/>
        <end position="75"/>
    </location>
</feature>
<keyword evidence="2" id="KW-0732">Signal</keyword>
<gene>
    <name evidence="3" type="ORF">MCHLO_16732</name>
</gene>
<feature type="signal peptide" evidence="2">
    <location>
        <begin position="1"/>
        <end position="20"/>
    </location>
</feature>
<evidence type="ECO:0000313" key="4">
    <source>
        <dbReference type="Proteomes" id="UP000815677"/>
    </source>
</evidence>
<reference evidence="3" key="1">
    <citation type="submission" date="2014-09" db="EMBL/GenBank/DDBJ databases">
        <title>Genome sequence of the luminous mushroom Mycena chlorophos for searching fungal bioluminescence genes.</title>
        <authorList>
            <person name="Tanaka Y."/>
            <person name="Kasuga D."/>
            <person name="Oba Y."/>
            <person name="Hase S."/>
            <person name="Sato K."/>
            <person name="Oba Y."/>
            <person name="Sakakibara Y."/>
        </authorList>
    </citation>
    <scope>NUCLEOTIDE SEQUENCE</scope>
</reference>
<sequence>MDPKPLRLPLALRLAPCIIALDWDILLNAETNTESSCTRTPTDGPEQEPELSSQPETAGAHRPRSPSEEKDETTVVAVPEEDPVAYSLFEELFGPEFEGSEELVGRYDSGSDMDLETDSDSEMLVAEADSVGNESTSTVCGPKEVI</sequence>
<evidence type="ECO:0000256" key="2">
    <source>
        <dbReference type="SAM" id="SignalP"/>
    </source>
</evidence>
<name>A0ABQ0MCP3_MYCCL</name>
<dbReference type="EMBL" id="DF849959">
    <property type="protein sequence ID" value="GAT60607.1"/>
    <property type="molecule type" value="Genomic_DNA"/>
</dbReference>
<accession>A0ABQ0MCP3</accession>
<evidence type="ECO:0000313" key="3">
    <source>
        <dbReference type="EMBL" id="GAT60607.1"/>
    </source>
</evidence>
<evidence type="ECO:0000256" key="1">
    <source>
        <dbReference type="SAM" id="MobiDB-lite"/>
    </source>
</evidence>
<dbReference type="Proteomes" id="UP000815677">
    <property type="component" value="Unassembled WGS sequence"/>
</dbReference>
<protein>
    <submittedName>
        <fullName evidence="3">Uncharacterized protein</fullName>
    </submittedName>
</protein>
<feature type="chain" id="PRO_5046535737" evidence="2">
    <location>
        <begin position="21"/>
        <end position="146"/>
    </location>
</feature>
<organism evidence="3 4">
    <name type="scientific">Mycena chlorophos</name>
    <name type="common">Agaric fungus</name>
    <name type="synonym">Agaricus chlorophos</name>
    <dbReference type="NCBI Taxonomy" id="658473"/>
    <lineage>
        <taxon>Eukaryota</taxon>
        <taxon>Fungi</taxon>
        <taxon>Dikarya</taxon>
        <taxon>Basidiomycota</taxon>
        <taxon>Agaricomycotina</taxon>
        <taxon>Agaricomycetes</taxon>
        <taxon>Agaricomycetidae</taxon>
        <taxon>Agaricales</taxon>
        <taxon>Marasmiineae</taxon>
        <taxon>Mycenaceae</taxon>
        <taxon>Mycena</taxon>
    </lineage>
</organism>